<dbReference type="OrthoDB" id="9764644at2"/>
<dbReference type="STRING" id="1122195.SAMN02745164_00399"/>
<protein>
    <submittedName>
        <fullName evidence="2">Uridine kinase</fullName>
    </submittedName>
</protein>
<sequence length="551" mass="64348">MGYVVNTDFGVVKISKGEQFFKVADMLQKNNKHTILAIKFNNEIKELWKKVHDNGFAKPVDITSNEGMRIYRRALLFIIYIALKRMHKKSKLVVHHAIGPGLYFEIRGVRNSEKNIDKLKEEMKKIIDENILFEKITLSKFDAIKYFEESEEHDKALLFKYRKKTTVKVYKCEKYINYFYEYMPPSTGYIDKFDIIAYDKGFILLHPTNMSPENIPEFKPLPKLSSTFIEYKKWLDILNIKSVGELNAIIAKGVRKSGELIRITEALHEKKYANIADEIIKRKNVRLICLAGPSSSGKTTSAKRISLELKVHGKEPLQISLDDYYMDYEKIPLTDEGKKDLESLRALDLDLLNKNLKDLIEGKEVELPKYNFITGKREWTGKKVRVKKDQPIIIEGIHGLNEKLTESIPRDQKFKVYVSALIQMNLDEMNRIPTTDTRLIRRIVRDYNFRGATALRTLQLWPEVRKGEEENIFPYQEEADVMFNSYLVYELPILKLFAEPLLLEIDNTLPEYTEAKRLLRFLDYFLPLPAINEVPKISVLREFIGDSAFEY</sequence>
<comment type="caution">
    <text evidence="2">The sequence shown here is derived from an EMBL/GenBank/DDBJ whole genome shotgun (WGS) entry which is preliminary data.</text>
</comment>
<dbReference type="InterPro" id="IPR006083">
    <property type="entry name" value="PRK/URK"/>
</dbReference>
<dbReference type="EMBL" id="FQUI01000004">
    <property type="protein sequence ID" value="SHE42257.1"/>
    <property type="molecule type" value="Genomic_DNA"/>
</dbReference>
<dbReference type="GO" id="GO:0005524">
    <property type="term" value="F:ATP binding"/>
    <property type="evidence" value="ECO:0007669"/>
    <property type="project" value="InterPro"/>
</dbReference>
<feature type="domain" description="Phosphoribulokinase/uridine kinase" evidence="1">
    <location>
        <begin position="287"/>
        <end position="485"/>
    </location>
</feature>
<dbReference type="SUPFAM" id="SSF55186">
    <property type="entry name" value="ThrRS/AlaRS common domain"/>
    <property type="match status" value="1"/>
</dbReference>
<dbReference type="GO" id="GO:0016301">
    <property type="term" value="F:kinase activity"/>
    <property type="evidence" value="ECO:0007669"/>
    <property type="project" value="UniProtKB-KW"/>
</dbReference>
<gene>
    <name evidence="2" type="ORF">SAMN02745164_00399</name>
</gene>
<evidence type="ECO:0000313" key="2">
    <source>
        <dbReference type="EMBL" id="SHE42257.1"/>
    </source>
</evidence>
<keyword evidence="3" id="KW-1185">Reference proteome</keyword>
<evidence type="ECO:0000259" key="1">
    <source>
        <dbReference type="Pfam" id="PF00485"/>
    </source>
</evidence>
<name>A0A1M4TDA6_MARH1</name>
<dbReference type="AlphaFoldDB" id="A0A1M4TDA6"/>
<dbReference type="RefSeq" id="WP_072862911.1">
    <property type="nucleotide sequence ID" value="NZ_FQUI01000004.1"/>
</dbReference>
<organism evidence="2 3">
    <name type="scientific">Marinitoga hydrogenitolerans (strain DSM 16785 / JCM 12826 / AT1271)</name>
    <dbReference type="NCBI Taxonomy" id="1122195"/>
    <lineage>
        <taxon>Bacteria</taxon>
        <taxon>Thermotogati</taxon>
        <taxon>Thermotogota</taxon>
        <taxon>Thermotogae</taxon>
        <taxon>Petrotogales</taxon>
        <taxon>Petrotogaceae</taxon>
        <taxon>Marinitoga</taxon>
    </lineage>
</organism>
<dbReference type="Gene3D" id="3.30.980.10">
    <property type="entry name" value="Threonyl-trna Synthetase, Chain A, domain 2"/>
    <property type="match status" value="1"/>
</dbReference>
<proteinExistence type="predicted"/>
<dbReference type="Proteomes" id="UP000184334">
    <property type="component" value="Unassembled WGS sequence"/>
</dbReference>
<dbReference type="Gene3D" id="3.40.50.300">
    <property type="entry name" value="P-loop containing nucleotide triphosphate hydrolases"/>
    <property type="match status" value="1"/>
</dbReference>
<dbReference type="InterPro" id="IPR027417">
    <property type="entry name" value="P-loop_NTPase"/>
</dbReference>
<dbReference type="PRINTS" id="PR00988">
    <property type="entry name" value="URIDINKINASE"/>
</dbReference>
<dbReference type="PANTHER" id="PTHR10285">
    <property type="entry name" value="URIDINE KINASE"/>
    <property type="match status" value="1"/>
</dbReference>
<reference evidence="2" key="1">
    <citation type="submission" date="2016-11" db="EMBL/GenBank/DDBJ databases">
        <authorList>
            <person name="Varghese N."/>
            <person name="Submissions S."/>
        </authorList>
    </citation>
    <scope>NUCLEOTIDE SEQUENCE [LARGE SCALE GENOMIC DNA]</scope>
    <source>
        <strain evidence="2">DSM 16785</strain>
    </source>
</reference>
<evidence type="ECO:0000313" key="3">
    <source>
        <dbReference type="Proteomes" id="UP000184334"/>
    </source>
</evidence>
<dbReference type="Pfam" id="PF00485">
    <property type="entry name" value="PRK"/>
    <property type="match status" value="1"/>
</dbReference>
<keyword evidence="2" id="KW-0808">Transferase</keyword>
<accession>A0A1M4TDA6</accession>
<dbReference type="CDD" id="cd02028">
    <property type="entry name" value="UMPK_like"/>
    <property type="match status" value="1"/>
</dbReference>
<keyword evidence="2" id="KW-0418">Kinase</keyword>
<dbReference type="InterPro" id="IPR018163">
    <property type="entry name" value="Thr/Ala-tRNA-synth_IIc_edit"/>
</dbReference>
<dbReference type="SUPFAM" id="SSF52540">
    <property type="entry name" value="P-loop containing nucleoside triphosphate hydrolases"/>
    <property type="match status" value="1"/>
</dbReference>